<dbReference type="Gene3D" id="3.30.300.30">
    <property type="match status" value="1"/>
</dbReference>
<dbReference type="PANTHER" id="PTHR43201">
    <property type="entry name" value="ACYL-COA SYNTHETASE"/>
    <property type="match status" value="1"/>
</dbReference>
<evidence type="ECO:0000313" key="2">
    <source>
        <dbReference type="EMBL" id="PMC63941.1"/>
    </source>
</evidence>
<feature type="domain" description="AMP-dependent synthetase/ligase" evidence="1">
    <location>
        <begin position="58"/>
        <end position="235"/>
    </location>
</feature>
<name>A0A2N6T3Q4_9CORY</name>
<evidence type="ECO:0000259" key="1">
    <source>
        <dbReference type="Pfam" id="PF00501"/>
    </source>
</evidence>
<comment type="caution">
    <text evidence="2">The sequence shown here is derived from an EMBL/GenBank/DDBJ whole genome shotgun (WGS) entry which is preliminary data.</text>
</comment>
<dbReference type="PANTHER" id="PTHR43201:SF32">
    <property type="entry name" value="2-SUCCINYLBENZOATE--COA LIGASE, CHLOROPLASTIC_PEROXISOMAL"/>
    <property type="match status" value="1"/>
</dbReference>
<dbReference type="NCBIfam" id="NF005877">
    <property type="entry name" value="PRK07824.1"/>
    <property type="match status" value="1"/>
</dbReference>
<dbReference type="GO" id="GO:0031956">
    <property type="term" value="F:medium-chain fatty acid-CoA ligase activity"/>
    <property type="evidence" value="ECO:0007669"/>
    <property type="project" value="TreeGrafter"/>
</dbReference>
<dbReference type="RefSeq" id="WP_102724282.1">
    <property type="nucleotide sequence ID" value="NZ_PNHG01000013.1"/>
</dbReference>
<keyword evidence="3" id="KW-1185">Reference proteome</keyword>
<dbReference type="InterPro" id="IPR045851">
    <property type="entry name" value="AMP-bd_C_sf"/>
</dbReference>
<dbReference type="Gene3D" id="3.40.50.12780">
    <property type="entry name" value="N-terminal domain of ligase-like"/>
    <property type="match status" value="1"/>
</dbReference>
<keyword evidence="2" id="KW-0436">Ligase</keyword>
<dbReference type="AlphaFoldDB" id="A0A2N6T3Q4"/>
<dbReference type="InterPro" id="IPR020845">
    <property type="entry name" value="AMP-binding_CS"/>
</dbReference>
<dbReference type="EMBL" id="PNHG01000013">
    <property type="protein sequence ID" value="PMC63941.1"/>
    <property type="molecule type" value="Genomic_DNA"/>
</dbReference>
<reference evidence="2 3" key="1">
    <citation type="submission" date="2017-09" db="EMBL/GenBank/DDBJ databases">
        <title>Bacterial strain isolated from the female urinary microbiota.</title>
        <authorList>
            <person name="Thomas-White K."/>
            <person name="Kumar N."/>
            <person name="Forster S."/>
            <person name="Putonti C."/>
            <person name="Lawley T."/>
            <person name="Wolfe A.J."/>
        </authorList>
    </citation>
    <scope>NUCLEOTIDE SEQUENCE [LARGE SCALE GENOMIC DNA]</scope>
    <source>
        <strain evidence="2 3">UMB0792</strain>
    </source>
</reference>
<gene>
    <name evidence="2" type="ORF">CJ203_08650</name>
</gene>
<evidence type="ECO:0000313" key="3">
    <source>
        <dbReference type="Proteomes" id="UP000235836"/>
    </source>
</evidence>
<dbReference type="GO" id="GO:0006631">
    <property type="term" value="P:fatty acid metabolic process"/>
    <property type="evidence" value="ECO:0007669"/>
    <property type="project" value="TreeGrafter"/>
</dbReference>
<accession>A0A2N6T3Q4</accession>
<organism evidence="2 3">
    <name type="scientific">Corynebacterium tuscaniense</name>
    <dbReference type="NCBI Taxonomy" id="302449"/>
    <lineage>
        <taxon>Bacteria</taxon>
        <taxon>Bacillati</taxon>
        <taxon>Actinomycetota</taxon>
        <taxon>Actinomycetes</taxon>
        <taxon>Mycobacteriales</taxon>
        <taxon>Corynebacteriaceae</taxon>
        <taxon>Corynebacterium</taxon>
    </lineage>
</organism>
<dbReference type="InterPro" id="IPR000873">
    <property type="entry name" value="AMP-dep_synth/lig_dom"/>
</dbReference>
<dbReference type="Proteomes" id="UP000235836">
    <property type="component" value="Unassembled WGS sequence"/>
</dbReference>
<dbReference type="Pfam" id="PF00501">
    <property type="entry name" value="AMP-binding"/>
    <property type="match status" value="1"/>
</dbReference>
<dbReference type="PROSITE" id="PS00455">
    <property type="entry name" value="AMP_BINDING"/>
    <property type="match status" value="1"/>
</dbReference>
<dbReference type="InterPro" id="IPR042099">
    <property type="entry name" value="ANL_N_sf"/>
</dbReference>
<sequence>MTRVPNMLELLPVDLANPLAIMPDLEAAISGECAVLPVPTNDPTRADKLRVSMRAGQSIADEIAVVVATSGSTGTPKGAQLTPVNLISSADATHQALGGPGQWLLAMPAHHIAGLQVLVRSMVAGVEPEFIDLTDGFHTADFAARTETLAATGDRMYTSLAPMQLNKIMSTLAGIEALRLFDAILVGGGRINPKMLDSAAKLRINVVTTYGSSETSGGCVYDGRPIAGAHVRVRDGRIHLGGPMIAHGYRNLPDHEAFAEPGWFITSDAGELTDGTLTVNGRLDNLIETGGLKLQPELLEEFMLTLDGVTGACVVGVADERFGHRVCAAYSGSADLGVILEAFDDLPRWQIPKDLRHFRMIPTTGPGKPDRRAVAEIFAEDA</sequence>
<proteinExistence type="predicted"/>
<protein>
    <submittedName>
        <fullName evidence="2">O-succinylbenzoic acid--CoA ligase</fullName>
    </submittedName>
</protein>
<dbReference type="SUPFAM" id="SSF56801">
    <property type="entry name" value="Acetyl-CoA synthetase-like"/>
    <property type="match status" value="1"/>
</dbReference>